<sequence length="295" mass="32603">MTETAFDVQGQIAQLWIYPVKSCAGIAVQQAVLTRHGLQWDRHWMVVDPQGEFLTQRSHPRMALIRPEIAEEHLLLHFPGQEPLQVPLRAGGGLRRARVWKDTVQAWDLGEWSEAARQWLSRALQTDCALVRFDPAQARQANEHWAGDDDAPVHFADGYPLLVLSDAAVEDLNQRLVQAGEAVVDVRRFRPNIVIAGVQAHDEDLVEQLQVQELPGVRLRPCKPCTRCPIPDIDPETGVPGTAVGDAMRAYRQDPRMDGAITFGMNAVVLGVDAEDGRAPVLAVGQTLAGDLQFA</sequence>
<dbReference type="RefSeq" id="WP_066477321.1">
    <property type="nucleotide sequence ID" value="NZ_BCNT01000007.1"/>
</dbReference>
<evidence type="ECO:0000259" key="1">
    <source>
        <dbReference type="PROSITE" id="PS51340"/>
    </source>
</evidence>
<name>A0ABW5UN32_9BURK</name>
<gene>
    <name evidence="2" type="ORF">ACFSW6_10745</name>
</gene>
<dbReference type="Pfam" id="PF03476">
    <property type="entry name" value="MOSC_N"/>
    <property type="match status" value="1"/>
</dbReference>
<dbReference type="Proteomes" id="UP001597463">
    <property type="component" value="Unassembled WGS sequence"/>
</dbReference>
<feature type="domain" description="MOSC" evidence="1">
    <location>
        <begin position="128"/>
        <end position="291"/>
    </location>
</feature>
<dbReference type="EMBL" id="JBHUMV010000004">
    <property type="protein sequence ID" value="MFD2754566.1"/>
    <property type="molecule type" value="Genomic_DNA"/>
</dbReference>
<dbReference type="SUPFAM" id="SSF141673">
    <property type="entry name" value="MOSC N-terminal domain-like"/>
    <property type="match status" value="1"/>
</dbReference>
<dbReference type="PROSITE" id="PS51340">
    <property type="entry name" value="MOSC"/>
    <property type="match status" value="1"/>
</dbReference>
<reference evidence="3" key="1">
    <citation type="journal article" date="2019" name="Int. J. Syst. Evol. Microbiol.">
        <title>The Global Catalogue of Microorganisms (GCM) 10K type strain sequencing project: providing services to taxonomists for standard genome sequencing and annotation.</title>
        <authorList>
            <consortium name="The Broad Institute Genomics Platform"/>
            <consortium name="The Broad Institute Genome Sequencing Center for Infectious Disease"/>
            <person name="Wu L."/>
            <person name="Ma J."/>
        </authorList>
    </citation>
    <scope>NUCLEOTIDE SEQUENCE [LARGE SCALE GENOMIC DNA]</scope>
    <source>
        <strain evidence="3">TISTR 1906</strain>
    </source>
</reference>
<protein>
    <submittedName>
        <fullName evidence="2">MOSC domain-containing protein</fullName>
    </submittedName>
</protein>
<dbReference type="SUPFAM" id="SSF50800">
    <property type="entry name" value="PK beta-barrel domain-like"/>
    <property type="match status" value="1"/>
</dbReference>
<dbReference type="InterPro" id="IPR011037">
    <property type="entry name" value="Pyrv_Knase-like_insert_dom_sf"/>
</dbReference>
<dbReference type="Pfam" id="PF03473">
    <property type="entry name" value="MOSC"/>
    <property type="match status" value="1"/>
</dbReference>
<evidence type="ECO:0000313" key="2">
    <source>
        <dbReference type="EMBL" id="MFD2754566.1"/>
    </source>
</evidence>
<evidence type="ECO:0000313" key="3">
    <source>
        <dbReference type="Proteomes" id="UP001597463"/>
    </source>
</evidence>
<dbReference type="InterPro" id="IPR005303">
    <property type="entry name" value="MOCOS_middle"/>
</dbReference>
<dbReference type="PANTHER" id="PTHR14237:SF19">
    <property type="entry name" value="MITOCHONDRIAL AMIDOXIME REDUCING COMPONENT 1"/>
    <property type="match status" value="1"/>
</dbReference>
<dbReference type="InterPro" id="IPR005302">
    <property type="entry name" value="MoCF_Sase_C"/>
</dbReference>
<keyword evidence="3" id="KW-1185">Reference proteome</keyword>
<dbReference type="PANTHER" id="PTHR14237">
    <property type="entry name" value="MOLYBDOPTERIN COFACTOR SULFURASE MOSC"/>
    <property type="match status" value="1"/>
</dbReference>
<proteinExistence type="predicted"/>
<accession>A0ABW5UN32</accession>
<organism evidence="2 3">
    <name type="scientific">Comamonas terrae</name>
    <dbReference type="NCBI Taxonomy" id="673548"/>
    <lineage>
        <taxon>Bacteria</taxon>
        <taxon>Pseudomonadati</taxon>
        <taxon>Pseudomonadota</taxon>
        <taxon>Betaproteobacteria</taxon>
        <taxon>Burkholderiales</taxon>
        <taxon>Comamonadaceae</taxon>
        <taxon>Comamonas</taxon>
    </lineage>
</organism>
<comment type="caution">
    <text evidence="2">The sequence shown here is derived from an EMBL/GenBank/DDBJ whole genome shotgun (WGS) entry which is preliminary data.</text>
</comment>